<dbReference type="Proteomes" id="UP000323386">
    <property type="component" value="Unassembled WGS sequence"/>
</dbReference>
<dbReference type="PROSITE" id="PS00028">
    <property type="entry name" value="ZINC_FINGER_C2H2_1"/>
    <property type="match status" value="6"/>
</dbReference>
<feature type="domain" description="C2H2-type" evidence="8">
    <location>
        <begin position="781"/>
        <end position="808"/>
    </location>
</feature>
<keyword evidence="4 6" id="KW-0863">Zinc-finger</keyword>
<dbReference type="FunFam" id="3.30.160.60:FF:000624">
    <property type="entry name" value="zinc finger protein 697"/>
    <property type="match status" value="1"/>
</dbReference>
<dbReference type="Pfam" id="PF00096">
    <property type="entry name" value="zf-C2H2"/>
    <property type="match status" value="3"/>
</dbReference>
<sequence>MTAAPSPPLPTRASLLELIQAAQQHLASSRPPSPRSPDKAKVIDPSYQHLHQLLTPPILPPIIDNGKGLSQGSRHPLHLSDELGSTFAEQQHVWADWVCCDMDHATASSCDDCQTLTCASSLANGSTCDSKGCPSASHVSTAMACCDSTDCDTSSAEVCDGIHSSATACFDSTCTGSPVCALPVATCCDLPDCSDGKSQACSTAAVECCDEPHCPELKDGSPAPHAVDCPDCNLPFGAQGRGPGTMYGSFQELLDCCCCRSSLTESEDRPQDASARQRLVEDVAAHGTSAHDLCTTHEPCVPPPSTAYLSGGPSHHHQQADASSCQPRQLSQPPTPSYVSLSGSQRTSVGHTPAYSPSVTDSTIDTPTYGANRQHTHQKTPSAGPAGQHDGLQLQNFRSSSLSSASHDDWHNGFAAIQPAAGSGSSVSSACHFTQPHGHAFNGGCLPPTWTSGGPNSQEASDFHARWYPEPDSQNLAPIALDDQAKAAPARSAPPQEDARLQRCQWAGCKDRFWTVEELVAHVNHAHLAKKQVDPAPSASATSAPIRSAHGWPDFSIAAHGGHGVDSALAMPPSSAAAAMPCMWSDCRSTSGPEQDVQLDDVIAMLKEAGMDWPSDTDAINDKATAAMLQHLWTAHLGHATQGSQPGLLENAAPMAAVRSGKRRRQGPAELDLARPATLGRADKRARSSAPPDEGEDRCCDNVRIGADGKSGHVCGWEGCSEVFADHQGLTEHITNVHVGSGKAVYECRWVGCERFHKGRQFSQKQKVLRHIQTHTGDRPFKCELCGRRFSEANTLAQHVRTHTQEKPFVCDHPGCGKAFSVSGSLTIHKRTHSGAKPFVCKHPGCDKAFAESSNLTKHMRLHSGEKPFKCDECGKRFSRPDQASRHQKTHQRKRDRLRAKMSGGEAQGSVAEEAEEDDAGDE</sequence>
<dbReference type="FunFam" id="3.30.160.60:FF:000125">
    <property type="entry name" value="Putative zinc finger protein 143"/>
    <property type="match status" value="2"/>
</dbReference>
<evidence type="ECO:0000256" key="6">
    <source>
        <dbReference type="PROSITE-ProRule" id="PRU00042"/>
    </source>
</evidence>
<evidence type="ECO:0000259" key="8">
    <source>
        <dbReference type="PROSITE" id="PS50157"/>
    </source>
</evidence>
<dbReference type="PANTHER" id="PTHR19818">
    <property type="entry name" value="ZINC FINGER PROTEIN ZIC AND GLI"/>
    <property type="match status" value="1"/>
</dbReference>
<evidence type="ECO:0000256" key="4">
    <source>
        <dbReference type="ARBA" id="ARBA00022771"/>
    </source>
</evidence>
<evidence type="ECO:0000256" key="5">
    <source>
        <dbReference type="ARBA" id="ARBA00022833"/>
    </source>
</evidence>
<name>A0A5C3EQB9_9BASI</name>
<dbReference type="FunFam" id="3.30.160.60:FF:000634">
    <property type="entry name" value="Zinc finger X-chromosomal protein"/>
    <property type="match status" value="1"/>
</dbReference>
<feature type="domain" description="C2H2-type" evidence="8">
    <location>
        <begin position="713"/>
        <end position="743"/>
    </location>
</feature>
<dbReference type="SUPFAM" id="SSF57667">
    <property type="entry name" value="beta-beta-alpha zinc fingers"/>
    <property type="match status" value="5"/>
</dbReference>
<dbReference type="GO" id="GO:0008270">
    <property type="term" value="F:zinc ion binding"/>
    <property type="evidence" value="ECO:0007669"/>
    <property type="project" value="UniProtKB-KW"/>
</dbReference>
<feature type="domain" description="C2H2-type" evidence="8">
    <location>
        <begin position="746"/>
        <end position="780"/>
    </location>
</feature>
<proteinExistence type="predicted"/>
<dbReference type="InterPro" id="IPR036236">
    <property type="entry name" value="Znf_C2H2_sf"/>
</dbReference>
<evidence type="ECO:0000313" key="10">
    <source>
        <dbReference type="Proteomes" id="UP000323386"/>
    </source>
</evidence>
<organism evidence="9 10">
    <name type="scientific">Pseudozyma flocculosa</name>
    <dbReference type="NCBI Taxonomy" id="84751"/>
    <lineage>
        <taxon>Eukaryota</taxon>
        <taxon>Fungi</taxon>
        <taxon>Dikarya</taxon>
        <taxon>Basidiomycota</taxon>
        <taxon>Ustilaginomycotina</taxon>
        <taxon>Ustilaginomycetes</taxon>
        <taxon>Ustilaginales</taxon>
        <taxon>Ustilaginaceae</taxon>
        <taxon>Pseudozyma</taxon>
    </lineage>
</organism>
<evidence type="ECO:0000256" key="3">
    <source>
        <dbReference type="ARBA" id="ARBA00022737"/>
    </source>
</evidence>
<gene>
    <name evidence="9" type="ORF">PSFLO_00035</name>
</gene>
<dbReference type="OrthoDB" id="3437960at2759"/>
<feature type="region of interest" description="Disordered" evidence="7">
    <location>
        <begin position="304"/>
        <end position="392"/>
    </location>
</feature>
<dbReference type="SMART" id="SM00355">
    <property type="entry name" value="ZnF_C2H2"/>
    <property type="match status" value="7"/>
</dbReference>
<dbReference type="InterPro" id="IPR050329">
    <property type="entry name" value="GLI_C2H2-zinc-finger"/>
</dbReference>
<protein>
    <recommendedName>
        <fullName evidence="8">C2H2-type domain-containing protein</fullName>
    </recommendedName>
</protein>
<feature type="compositionally biased region" description="Acidic residues" evidence="7">
    <location>
        <begin position="913"/>
        <end position="923"/>
    </location>
</feature>
<dbReference type="PROSITE" id="PS50157">
    <property type="entry name" value="ZINC_FINGER_C2H2_2"/>
    <property type="match status" value="6"/>
</dbReference>
<evidence type="ECO:0000256" key="7">
    <source>
        <dbReference type="SAM" id="MobiDB-lite"/>
    </source>
</evidence>
<keyword evidence="5" id="KW-0862">Zinc</keyword>
<dbReference type="GO" id="GO:0000978">
    <property type="term" value="F:RNA polymerase II cis-regulatory region sequence-specific DNA binding"/>
    <property type="evidence" value="ECO:0007669"/>
    <property type="project" value="TreeGrafter"/>
</dbReference>
<dbReference type="GO" id="GO:0005634">
    <property type="term" value="C:nucleus"/>
    <property type="evidence" value="ECO:0007669"/>
    <property type="project" value="TreeGrafter"/>
</dbReference>
<reference evidence="9 10" key="1">
    <citation type="submission" date="2018-03" db="EMBL/GenBank/DDBJ databases">
        <authorList>
            <person name="Guldener U."/>
        </authorList>
    </citation>
    <scope>NUCLEOTIDE SEQUENCE [LARGE SCALE GENOMIC DNA]</scope>
    <source>
        <strain evidence="9 10">DAOM196992</strain>
    </source>
</reference>
<dbReference type="EMBL" id="OOIP01000001">
    <property type="protein sequence ID" value="SPO34564.1"/>
    <property type="molecule type" value="Genomic_DNA"/>
</dbReference>
<feature type="region of interest" description="Disordered" evidence="7">
    <location>
        <begin position="877"/>
        <end position="923"/>
    </location>
</feature>
<keyword evidence="10" id="KW-1185">Reference proteome</keyword>
<feature type="region of interest" description="Disordered" evidence="7">
    <location>
        <begin position="656"/>
        <end position="697"/>
    </location>
</feature>
<dbReference type="PANTHER" id="PTHR19818:SF139">
    <property type="entry name" value="PAIR-RULE PROTEIN ODD-PAIRED"/>
    <property type="match status" value="1"/>
</dbReference>
<feature type="compositionally biased region" description="Basic residues" evidence="7">
    <location>
        <begin position="886"/>
        <end position="900"/>
    </location>
</feature>
<dbReference type="InterPro" id="IPR013087">
    <property type="entry name" value="Znf_C2H2_type"/>
</dbReference>
<dbReference type="Pfam" id="PF13894">
    <property type="entry name" value="zf-C2H2_4"/>
    <property type="match status" value="1"/>
</dbReference>
<accession>A0A5C3EQB9</accession>
<comment type="function">
    <text evidence="1">May be involved in transcriptional regulation.</text>
</comment>
<dbReference type="GO" id="GO:0000981">
    <property type="term" value="F:DNA-binding transcription factor activity, RNA polymerase II-specific"/>
    <property type="evidence" value="ECO:0007669"/>
    <property type="project" value="UniProtKB-ARBA"/>
</dbReference>
<feature type="compositionally biased region" description="Polar residues" evidence="7">
    <location>
        <begin position="320"/>
        <end position="373"/>
    </location>
</feature>
<evidence type="ECO:0000313" key="9">
    <source>
        <dbReference type="EMBL" id="SPO34564.1"/>
    </source>
</evidence>
<evidence type="ECO:0000256" key="2">
    <source>
        <dbReference type="ARBA" id="ARBA00022723"/>
    </source>
</evidence>
<evidence type="ECO:0000256" key="1">
    <source>
        <dbReference type="ARBA" id="ARBA00003767"/>
    </source>
</evidence>
<keyword evidence="3" id="KW-0677">Repeat</keyword>
<dbReference type="Gene3D" id="3.30.160.60">
    <property type="entry name" value="Classic Zinc Finger"/>
    <property type="match status" value="7"/>
</dbReference>
<dbReference type="AlphaFoldDB" id="A0A5C3EQB9"/>
<feature type="domain" description="C2H2-type" evidence="8">
    <location>
        <begin position="809"/>
        <end position="838"/>
    </location>
</feature>
<dbReference type="GO" id="GO:0045944">
    <property type="term" value="P:positive regulation of transcription by RNA polymerase II"/>
    <property type="evidence" value="ECO:0007669"/>
    <property type="project" value="UniProtKB-ARBA"/>
</dbReference>
<keyword evidence="2" id="KW-0479">Metal-binding</keyword>
<feature type="domain" description="C2H2-type" evidence="8">
    <location>
        <begin position="869"/>
        <end position="896"/>
    </location>
</feature>
<feature type="domain" description="C2H2-type" evidence="8">
    <location>
        <begin position="839"/>
        <end position="868"/>
    </location>
</feature>